<dbReference type="Proteomes" id="UP000243468">
    <property type="component" value="Unassembled WGS sequence"/>
</dbReference>
<name>A0A1G6GUR9_9GAMM</name>
<dbReference type="OrthoDB" id="6660515at2"/>
<dbReference type="AlphaFoldDB" id="A0A1G6GUR9"/>
<dbReference type="EMBL" id="FMYO01000001">
    <property type="protein sequence ID" value="SDB85623.1"/>
    <property type="molecule type" value="Genomic_DNA"/>
</dbReference>
<protein>
    <submittedName>
        <fullName evidence="1">Uncharacterized protein</fullName>
    </submittedName>
</protein>
<evidence type="ECO:0000313" key="2">
    <source>
        <dbReference type="Proteomes" id="UP000243468"/>
    </source>
</evidence>
<organism evidence="1 2">
    <name type="scientific">Acinetobacter kookii</name>
    <dbReference type="NCBI Taxonomy" id="1226327"/>
    <lineage>
        <taxon>Bacteria</taxon>
        <taxon>Pseudomonadati</taxon>
        <taxon>Pseudomonadota</taxon>
        <taxon>Gammaproteobacteria</taxon>
        <taxon>Moraxellales</taxon>
        <taxon>Moraxellaceae</taxon>
        <taxon>Acinetobacter</taxon>
    </lineage>
</organism>
<accession>A0A1G6GUR9</accession>
<evidence type="ECO:0000313" key="1">
    <source>
        <dbReference type="EMBL" id="SDB85623.1"/>
    </source>
</evidence>
<sequence>MIGHQRDILATLGIDIWIPRDVACQKMPSSSLWRDQAAAEYQTEIVLEKTPAVLPLELQENQNQAFEHVEPLNAPVTASVEKAEFVAEVIAERAALQIAAFQLQALSLSHCVIVIDATEITAEQQQLWNNIQHAVLAEYYELQWPFPLMSFQDGHGAESYVQGFLDAISADKNIIFLGQCAYFKHSKSINLAGLQEMLDQPLLKKRLWQFMQKSPHNTDGT</sequence>
<dbReference type="STRING" id="1226327.SAMN05421732_101365"/>
<keyword evidence="2" id="KW-1185">Reference proteome</keyword>
<gene>
    <name evidence="1" type="ORF">SAMN05421732_101365</name>
</gene>
<dbReference type="RefSeq" id="WP_092818438.1">
    <property type="nucleotide sequence ID" value="NZ_BAABKJ010000006.1"/>
</dbReference>
<proteinExistence type="predicted"/>
<reference evidence="2" key="1">
    <citation type="submission" date="2016-09" db="EMBL/GenBank/DDBJ databases">
        <authorList>
            <person name="Varghese N."/>
            <person name="Submissions S."/>
        </authorList>
    </citation>
    <scope>NUCLEOTIDE SEQUENCE [LARGE SCALE GENOMIC DNA]</scope>
    <source>
        <strain evidence="2">ANC 4667</strain>
    </source>
</reference>